<dbReference type="PROSITE" id="PS50109">
    <property type="entry name" value="HIS_KIN"/>
    <property type="match status" value="1"/>
</dbReference>
<keyword evidence="11 14" id="KW-1133">Transmembrane helix</keyword>
<dbReference type="InterPro" id="IPR050398">
    <property type="entry name" value="HssS/ArlS-like"/>
</dbReference>
<dbReference type="InterPro" id="IPR036097">
    <property type="entry name" value="HisK_dim/P_sf"/>
</dbReference>
<evidence type="ECO:0000256" key="10">
    <source>
        <dbReference type="ARBA" id="ARBA00022840"/>
    </source>
</evidence>
<dbReference type="InterPro" id="IPR003661">
    <property type="entry name" value="HisK_dim/P_dom"/>
</dbReference>
<dbReference type="InterPro" id="IPR003594">
    <property type="entry name" value="HATPase_dom"/>
</dbReference>
<proteinExistence type="predicted"/>
<dbReference type="PANTHER" id="PTHR45528">
    <property type="entry name" value="SENSOR HISTIDINE KINASE CPXA"/>
    <property type="match status" value="1"/>
</dbReference>
<feature type="transmembrane region" description="Helical" evidence="14">
    <location>
        <begin position="6"/>
        <end position="29"/>
    </location>
</feature>
<evidence type="ECO:0000256" key="1">
    <source>
        <dbReference type="ARBA" id="ARBA00000085"/>
    </source>
</evidence>
<evidence type="ECO:0000256" key="8">
    <source>
        <dbReference type="ARBA" id="ARBA00022741"/>
    </source>
</evidence>
<evidence type="ECO:0000256" key="6">
    <source>
        <dbReference type="ARBA" id="ARBA00022679"/>
    </source>
</evidence>
<keyword evidence="7 14" id="KW-0812">Transmembrane</keyword>
<sequence>MQVKYQYYILFYFLLALSVLALAFLFFLIGKERDYSIKAINSSLILYNDIAHKSICNNNIAYDSIPLPSQVRITIIGLDGEIIFDNADDSLTENHLDREEIAKAAQKGSGTAIRVSSTTHKEYIYFAKKYPQYYIRTALEYNADILPQMEHDNKYLYIIIVLVIILLVIVIYFTRKLAVPISSLDNFADILNSPDKDYSKIQFPADKFGKVGKKILDTFDQLERTKLYKQQMSHNIAHELKTPVTGLSAYLETILHDKNMSREQILLFLEKAYAQTVRLSSLINDVSTLNKLDEGSKSFTIETFSIAACIKDVLEEIGYKLEANNIKLDMLISSDLKLKGCYNLIYSLFKNLIDNTVEHGGANCRITISAGVEQISGEGGYKINFTYADTGKSVPQEAIPRLFERFYRIEKGRTRKTGGTGLGLAIVKNAVLYHRGEISVENNPGGGLIFKFTLYSL</sequence>
<accession>A0A9D9DPB3</accession>
<gene>
    <name evidence="16" type="ORF">IAC68_07295</name>
</gene>
<dbReference type="SUPFAM" id="SSF55874">
    <property type="entry name" value="ATPase domain of HSP90 chaperone/DNA topoisomerase II/histidine kinase"/>
    <property type="match status" value="1"/>
</dbReference>
<reference evidence="16" key="1">
    <citation type="submission" date="2020-10" db="EMBL/GenBank/DDBJ databases">
        <authorList>
            <person name="Gilroy R."/>
        </authorList>
    </citation>
    <scope>NUCLEOTIDE SEQUENCE</scope>
    <source>
        <strain evidence="16">15467</strain>
    </source>
</reference>
<keyword evidence="12" id="KW-0902">Two-component regulatory system</keyword>
<evidence type="ECO:0000256" key="9">
    <source>
        <dbReference type="ARBA" id="ARBA00022777"/>
    </source>
</evidence>
<evidence type="ECO:0000256" key="3">
    <source>
        <dbReference type="ARBA" id="ARBA00012438"/>
    </source>
</evidence>
<evidence type="ECO:0000259" key="15">
    <source>
        <dbReference type="PROSITE" id="PS50109"/>
    </source>
</evidence>
<keyword evidence="4" id="KW-1003">Cell membrane</keyword>
<dbReference type="EMBL" id="JADINB010000155">
    <property type="protein sequence ID" value="MBO8429715.1"/>
    <property type="molecule type" value="Genomic_DNA"/>
</dbReference>
<dbReference type="CDD" id="cd00075">
    <property type="entry name" value="HATPase"/>
    <property type="match status" value="1"/>
</dbReference>
<evidence type="ECO:0000256" key="7">
    <source>
        <dbReference type="ARBA" id="ARBA00022692"/>
    </source>
</evidence>
<evidence type="ECO:0000256" key="11">
    <source>
        <dbReference type="ARBA" id="ARBA00022989"/>
    </source>
</evidence>
<dbReference type="Gene3D" id="3.30.565.10">
    <property type="entry name" value="Histidine kinase-like ATPase, C-terminal domain"/>
    <property type="match status" value="1"/>
</dbReference>
<dbReference type="InterPro" id="IPR036890">
    <property type="entry name" value="HATPase_C_sf"/>
</dbReference>
<dbReference type="Gene3D" id="1.10.287.130">
    <property type="match status" value="1"/>
</dbReference>
<dbReference type="GO" id="GO:0005524">
    <property type="term" value="F:ATP binding"/>
    <property type="evidence" value="ECO:0007669"/>
    <property type="project" value="UniProtKB-KW"/>
</dbReference>
<evidence type="ECO:0000256" key="14">
    <source>
        <dbReference type="SAM" id="Phobius"/>
    </source>
</evidence>
<dbReference type="GO" id="GO:0000155">
    <property type="term" value="F:phosphorelay sensor kinase activity"/>
    <property type="evidence" value="ECO:0007669"/>
    <property type="project" value="InterPro"/>
</dbReference>
<dbReference type="SMART" id="SM00387">
    <property type="entry name" value="HATPase_c"/>
    <property type="match status" value="1"/>
</dbReference>
<evidence type="ECO:0000256" key="4">
    <source>
        <dbReference type="ARBA" id="ARBA00022475"/>
    </source>
</evidence>
<dbReference type="EC" id="2.7.13.3" evidence="3"/>
<comment type="subcellular location">
    <subcellularLocation>
        <location evidence="2">Cell membrane</location>
        <topology evidence="2">Multi-pass membrane protein</topology>
    </subcellularLocation>
</comment>
<evidence type="ECO:0000313" key="17">
    <source>
        <dbReference type="Proteomes" id="UP000823635"/>
    </source>
</evidence>
<keyword evidence="9" id="KW-0418">Kinase</keyword>
<dbReference type="Proteomes" id="UP000823635">
    <property type="component" value="Unassembled WGS sequence"/>
</dbReference>
<keyword evidence="6" id="KW-0808">Transferase</keyword>
<dbReference type="AlphaFoldDB" id="A0A9D9DPB3"/>
<dbReference type="InterPro" id="IPR004358">
    <property type="entry name" value="Sig_transdc_His_kin-like_C"/>
</dbReference>
<name>A0A9D9DPB3_9BACT</name>
<dbReference type="PANTHER" id="PTHR45528:SF1">
    <property type="entry name" value="SENSOR HISTIDINE KINASE CPXA"/>
    <property type="match status" value="1"/>
</dbReference>
<dbReference type="SUPFAM" id="SSF47384">
    <property type="entry name" value="Homodimeric domain of signal transducing histidine kinase"/>
    <property type="match status" value="1"/>
</dbReference>
<evidence type="ECO:0000256" key="12">
    <source>
        <dbReference type="ARBA" id="ARBA00023012"/>
    </source>
</evidence>
<keyword evidence="5" id="KW-0597">Phosphoprotein</keyword>
<evidence type="ECO:0000256" key="13">
    <source>
        <dbReference type="ARBA" id="ARBA00023136"/>
    </source>
</evidence>
<dbReference type="InterPro" id="IPR005467">
    <property type="entry name" value="His_kinase_dom"/>
</dbReference>
<protein>
    <recommendedName>
        <fullName evidence="3">histidine kinase</fullName>
        <ecNumber evidence="3">2.7.13.3</ecNumber>
    </recommendedName>
</protein>
<keyword evidence="10" id="KW-0067">ATP-binding</keyword>
<dbReference type="CDD" id="cd00082">
    <property type="entry name" value="HisKA"/>
    <property type="match status" value="1"/>
</dbReference>
<evidence type="ECO:0000256" key="2">
    <source>
        <dbReference type="ARBA" id="ARBA00004651"/>
    </source>
</evidence>
<comment type="catalytic activity">
    <reaction evidence="1">
        <text>ATP + protein L-histidine = ADP + protein N-phospho-L-histidine.</text>
        <dbReference type="EC" id="2.7.13.3"/>
    </reaction>
</comment>
<feature type="domain" description="Histidine kinase" evidence="15">
    <location>
        <begin position="235"/>
        <end position="457"/>
    </location>
</feature>
<reference evidence="16" key="2">
    <citation type="journal article" date="2021" name="PeerJ">
        <title>Extensive microbial diversity within the chicken gut microbiome revealed by metagenomics and culture.</title>
        <authorList>
            <person name="Gilroy R."/>
            <person name="Ravi A."/>
            <person name="Getino M."/>
            <person name="Pursley I."/>
            <person name="Horton D.L."/>
            <person name="Alikhan N.F."/>
            <person name="Baker D."/>
            <person name="Gharbi K."/>
            <person name="Hall N."/>
            <person name="Watson M."/>
            <person name="Adriaenssens E.M."/>
            <person name="Foster-Nyarko E."/>
            <person name="Jarju S."/>
            <person name="Secka A."/>
            <person name="Antonio M."/>
            <person name="Oren A."/>
            <person name="Chaudhuri R.R."/>
            <person name="La Ragione R."/>
            <person name="Hildebrand F."/>
            <person name="Pallen M.J."/>
        </authorList>
    </citation>
    <scope>NUCLEOTIDE SEQUENCE</scope>
    <source>
        <strain evidence="16">15467</strain>
    </source>
</reference>
<dbReference type="SMART" id="SM00388">
    <property type="entry name" value="HisKA"/>
    <property type="match status" value="1"/>
</dbReference>
<feature type="transmembrane region" description="Helical" evidence="14">
    <location>
        <begin position="155"/>
        <end position="174"/>
    </location>
</feature>
<dbReference type="GO" id="GO:0005886">
    <property type="term" value="C:plasma membrane"/>
    <property type="evidence" value="ECO:0007669"/>
    <property type="project" value="UniProtKB-SubCell"/>
</dbReference>
<organism evidence="16 17">
    <name type="scientific">Candidatus Egerieousia excrementavium</name>
    <dbReference type="NCBI Taxonomy" id="2840778"/>
    <lineage>
        <taxon>Bacteria</taxon>
        <taxon>Pseudomonadati</taxon>
        <taxon>Bacteroidota</taxon>
        <taxon>Bacteroidia</taxon>
        <taxon>Bacteroidales</taxon>
        <taxon>Candidatus Egerieousia</taxon>
    </lineage>
</organism>
<dbReference type="Pfam" id="PF02518">
    <property type="entry name" value="HATPase_c"/>
    <property type="match status" value="1"/>
</dbReference>
<dbReference type="Pfam" id="PF00512">
    <property type="entry name" value="HisKA"/>
    <property type="match status" value="1"/>
</dbReference>
<keyword evidence="8" id="KW-0547">Nucleotide-binding</keyword>
<evidence type="ECO:0000313" key="16">
    <source>
        <dbReference type="EMBL" id="MBO8429715.1"/>
    </source>
</evidence>
<dbReference type="PRINTS" id="PR00344">
    <property type="entry name" value="BCTRLSENSOR"/>
</dbReference>
<comment type="caution">
    <text evidence="16">The sequence shown here is derived from an EMBL/GenBank/DDBJ whole genome shotgun (WGS) entry which is preliminary data.</text>
</comment>
<evidence type="ECO:0000256" key="5">
    <source>
        <dbReference type="ARBA" id="ARBA00022553"/>
    </source>
</evidence>
<keyword evidence="13 14" id="KW-0472">Membrane</keyword>